<protein>
    <submittedName>
        <fullName evidence="2">Bacteriophage T5 orf172 domain-containing protein</fullName>
    </submittedName>
</protein>
<proteinExistence type="predicted"/>
<gene>
    <name evidence="2" type="ORF">VAPA_1c47330</name>
</gene>
<organism evidence="2 3">
    <name type="scientific">Variovorax paradoxus B4</name>
    <dbReference type="NCBI Taxonomy" id="1246301"/>
    <lineage>
        <taxon>Bacteria</taxon>
        <taxon>Pseudomonadati</taxon>
        <taxon>Pseudomonadota</taxon>
        <taxon>Betaproteobacteria</taxon>
        <taxon>Burkholderiales</taxon>
        <taxon>Comamonadaceae</taxon>
        <taxon>Variovorax</taxon>
    </lineage>
</organism>
<dbReference type="OrthoDB" id="8265034at2"/>
<dbReference type="HOGENOM" id="CLU_497755_0_0_4"/>
<dbReference type="KEGG" id="vpd:VAPA_1c47330"/>
<dbReference type="InterPro" id="IPR018306">
    <property type="entry name" value="Phage_T5_Orf172_DNA-bd"/>
</dbReference>
<feature type="domain" description="Bacteriophage T5 Orf172 DNA-binding" evidence="1">
    <location>
        <begin position="457"/>
        <end position="537"/>
    </location>
</feature>
<evidence type="ECO:0000313" key="2">
    <source>
        <dbReference type="EMBL" id="AGU51799.1"/>
    </source>
</evidence>
<reference evidence="2 3" key="1">
    <citation type="submission" date="2012-10" db="EMBL/GenBank/DDBJ databases">
        <title>Genome sequence of Variovorax paradoxus B4.</title>
        <authorList>
            <person name="Schuldes J."/>
            <person name="Brandt U."/>
            <person name="Hiessl S."/>
            <person name="Wuebbeler J.H."/>
            <person name="Thuermer A."/>
            <person name="Steinbuechel A."/>
            <person name="Daniel R."/>
        </authorList>
    </citation>
    <scope>NUCLEOTIDE SEQUENCE [LARGE SCALE GENOMIC DNA]</scope>
    <source>
        <strain evidence="2 3">B4</strain>
    </source>
</reference>
<evidence type="ECO:0000313" key="3">
    <source>
        <dbReference type="Proteomes" id="UP000016223"/>
    </source>
</evidence>
<dbReference type="AlphaFoldDB" id="T1XHH9"/>
<sequence>MASHQDRMAEIGFWTVPPEGSDRRKMLDAYVEKHKDDPKRKKLIKEMFEKATALVTVQKESGAGFSADRQLREYNLEYNGRVFKGSLRDLPSSFNVAEAFNKFLPRTATFELREECDHLFSFQHFIDWVTSGAADQFPSEIENILPEGKIHSYNSVDKPSGLLFRTEGSEEFGFSSISLIRVEKEVSVLLVAGQKCNLEERTQIIRKDWEFYEALSHRTHIRPAEDLVLCAEPLAEDPELWKTVILLRFDLETKTVDAQYVFNDCGSTYSGRTDDFSAFVDGKGKFFSEEIKGRYERSASAMQEYATLIELCKTCLLLPIFFEAHNDSLEIERHPTSFREYRSHLKNKKILERVDPKFWITYRDVRLIRGPSNRSPDRTAFTAPEYKVETSGYWKKLPIDVEGRDKVGRPIHGRTWVSQIHSWVEDSPRNSTVFASREGGEIPGANPGFIYVMRSAAHPKDVFKVGLTRRTSDERSGELSRSTSSPDHFLVVEEWATGDCVQAEKLIHEELESYRFNPNREFFKAPYRTIFKVIDKVISSLEGGVEP</sequence>
<dbReference type="Proteomes" id="UP000016223">
    <property type="component" value="Chromosome 1"/>
</dbReference>
<dbReference type="SMART" id="SM00974">
    <property type="entry name" value="T5orf172"/>
    <property type="match status" value="1"/>
</dbReference>
<dbReference type="PATRIC" id="fig|1246301.3.peg.4744"/>
<evidence type="ECO:0000259" key="1">
    <source>
        <dbReference type="SMART" id="SM00974"/>
    </source>
</evidence>
<accession>T1XHH9</accession>
<name>T1XHH9_VARPD</name>
<dbReference type="Pfam" id="PF13455">
    <property type="entry name" value="MUG113"/>
    <property type="match status" value="1"/>
</dbReference>
<dbReference type="EMBL" id="CP003911">
    <property type="protein sequence ID" value="AGU51799.1"/>
    <property type="molecule type" value="Genomic_DNA"/>
</dbReference>